<sequence>MSVASGEGPENMYIYSPLQGHRHIRLLRLLPDWNEDAPLRSQLFEYPMPQLGEGPHMYEALSYVWGSPEKPHTLYIDEKPMPITANLHEVLLRLRNRMIERIIWIDAVCIDQTNIEERGEQIQYMAEIYSKASRVVVWLGEAADESDRALKQIRMAADEEQQKPLVTDEDRQAVLALVQRPWFRRIWVLQEVAAAQHIVMMCGSIRVDGYAFCLGLPSLLSYGDIPSHIRSVTYLMRGSIFRPKYIVNSTGGISLDIRPLGGLIDMYHAHEATERHDKIFALLGMSSDNPGESGLIPNYNIPWDQLMARLVKFILGERALVRSWVHQQAAAVFAKGRVIGIVSSVQMAKDDSRGDRQYVSIKIQDTIGPTWTVPVAVKPVEVGDIFCQLLGATSPMLVRPCGDYFSIIMVQVAPPSNAETEMMNVEQLGQSDSSFLQDFLLVWDWDSPQEETQHRDYDAWMTDRLSQYKEAESEGYLDKKTRLWNVALIMSDAGSNGESVVNMLQEMKESYIPTCGQADRRTLLCMSKLALSYGRMGRLWEAELEFWQMFWTMKSTRQASGDLMREVVSFGLMCQSHGHIIKARNFEKIAGLLEMARRYPILEDEDFAVVIADASVRGITISEKLIVRAEKKFHSTMDADEPPSRQRHEATHLEELLARAVRKGNVEATYLVLSHKKTHVNGEVLMSAVRSDDNSALWCILGREKDEVPIGENIVIIAAKRSNESVLQYLLEKHEDKIQITEEVLVTAADNQERSVLIYLLGKWKHRFQITERVAIAAAENEEFPALKILLQEKGDEIDPTMPVVMAAASNREKSVLHNLVQEKGSEIGMTEEEIMALWKKENLLAVQGFRNIHLHRQFEKKE</sequence>
<dbReference type="Pfam" id="PF06985">
    <property type="entry name" value="HET"/>
    <property type="match status" value="1"/>
</dbReference>
<dbReference type="Pfam" id="PF23397">
    <property type="entry name" value="DUF7104"/>
    <property type="match status" value="3"/>
</dbReference>
<dbReference type="PANTHER" id="PTHR24148:SF78">
    <property type="entry name" value="HETEROKARYON INCOMPATIBILITY DOMAIN-CONTAINING PROTEIN"/>
    <property type="match status" value="1"/>
</dbReference>
<dbReference type="Proteomes" id="UP000241546">
    <property type="component" value="Unassembled WGS sequence"/>
</dbReference>
<dbReference type="PANTHER" id="PTHR24148">
    <property type="entry name" value="ANKYRIN REPEAT DOMAIN-CONTAINING PROTEIN 39 HOMOLOG-RELATED"/>
    <property type="match status" value="1"/>
</dbReference>
<proteinExistence type="predicted"/>
<organism evidence="2 3">
    <name type="scientific">Trichoderma citrinoviride</name>
    <dbReference type="NCBI Taxonomy" id="58853"/>
    <lineage>
        <taxon>Eukaryota</taxon>
        <taxon>Fungi</taxon>
        <taxon>Dikarya</taxon>
        <taxon>Ascomycota</taxon>
        <taxon>Pezizomycotina</taxon>
        <taxon>Sordariomycetes</taxon>
        <taxon>Hypocreomycetidae</taxon>
        <taxon>Hypocreales</taxon>
        <taxon>Hypocreaceae</taxon>
        <taxon>Trichoderma</taxon>
    </lineage>
</organism>
<name>A0A2T4AYZ7_9HYPO</name>
<evidence type="ECO:0000313" key="3">
    <source>
        <dbReference type="Proteomes" id="UP000241546"/>
    </source>
</evidence>
<gene>
    <name evidence="2" type="ORF">BBK36DRAFT_1129735</name>
</gene>
<dbReference type="GeneID" id="36599885"/>
<feature type="domain" description="Heterokaryon incompatibility" evidence="1">
    <location>
        <begin position="58"/>
        <end position="191"/>
    </location>
</feature>
<dbReference type="RefSeq" id="XP_024745612.1">
    <property type="nucleotide sequence ID" value="XM_024891767.1"/>
</dbReference>
<evidence type="ECO:0000313" key="2">
    <source>
        <dbReference type="EMBL" id="PTB62292.1"/>
    </source>
</evidence>
<protein>
    <submittedName>
        <fullName evidence="2">HET-domain-containing protein</fullName>
    </submittedName>
</protein>
<dbReference type="InterPro" id="IPR010730">
    <property type="entry name" value="HET"/>
</dbReference>
<accession>A0A2T4AYZ7</accession>
<dbReference type="InterPro" id="IPR052895">
    <property type="entry name" value="HetReg/Transcr_Mod"/>
</dbReference>
<keyword evidence="3" id="KW-1185">Reference proteome</keyword>
<dbReference type="Gene3D" id="1.25.40.20">
    <property type="entry name" value="Ankyrin repeat-containing domain"/>
    <property type="match status" value="1"/>
</dbReference>
<dbReference type="EMBL" id="KZ680224">
    <property type="protein sequence ID" value="PTB62292.1"/>
    <property type="molecule type" value="Genomic_DNA"/>
</dbReference>
<evidence type="ECO:0000259" key="1">
    <source>
        <dbReference type="Pfam" id="PF06985"/>
    </source>
</evidence>
<dbReference type="OrthoDB" id="194358at2759"/>
<dbReference type="AlphaFoldDB" id="A0A2T4AYZ7"/>
<reference evidence="3" key="1">
    <citation type="submission" date="2016-07" db="EMBL/GenBank/DDBJ databases">
        <title>Multiple horizontal gene transfer events from other fungi enriched the ability of initially mycotrophic Trichoderma (Ascomycota) to feed on dead plant biomass.</title>
        <authorList>
            <consortium name="DOE Joint Genome Institute"/>
            <person name="Atanasova L."/>
            <person name="Chenthamara K."/>
            <person name="Zhang J."/>
            <person name="Grujic M."/>
            <person name="Henrissat B."/>
            <person name="Kuo A."/>
            <person name="Aerts A."/>
            <person name="Salamov A."/>
            <person name="Lipzen A."/>
            <person name="Labutti K."/>
            <person name="Barry K."/>
            <person name="Miao Y."/>
            <person name="Rahimi M.J."/>
            <person name="Shen Q."/>
            <person name="Grigoriev I.V."/>
            <person name="Kubicek C.P."/>
            <person name="Druzhinina I.S."/>
        </authorList>
    </citation>
    <scope>NUCLEOTIDE SEQUENCE [LARGE SCALE GENOMIC DNA]</scope>
    <source>
        <strain evidence="3">TUCIM 6016</strain>
    </source>
</reference>
<dbReference type="InterPro" id="IPR036770">
    <property type="entry name" value="Ankyrin_rpt-contain_sf"/>
</dbReference>
<dbReference type="InterPro" id="IPR055530">
    <property type="entry name" value="DUF7104"/>
</dbReference>